<protein>
    <recommendedName>
        <fullName evidence="3">Thioredoxin domain-containing protein</fullName>
    </recommendedName>
</protein>
<accession>A0A859FDX9</accession>
<organism evidence="1 2">
    <name type="scientific">Paenalkalicoccus suaedae</name>
    <dbReference type="NCBI Taxonomy" id="2592382"/>
    <lineage>
        <taxon>Bacteria</taxon>
        <taxon>Bacillati</taxon>
        <taxon>Bacillota</taxon>
        <taxon>Bacilli</taxon>
        <taxon>Bacillales</taxon>
        <taxon>Bacillaceae</taxon>
        <taxon>Paenalkalicoccus</taxon>
    </lineage>
</organism>
<gene>
    <name evidence="1" type="ORF">FLK61_33330</name>
</gene>
<dbReference type="EMBL" id="CP041372">
    <property type="protein sequence ID" value="QKS71573.1"/>
    <property type="molecule type" value="Genomic_DNA"/>
</dbReference>
<proteinExistence type="predicted"/>
<evidence type="ECO:0000313" key="2">
    <source>
        <dbReference type="Proteomes" id="UP000318138"/>
    </source>
</evidence>
<name>A0A859FDX9_9BACI</name>
<reference evidence="2" key="1">
    <citation type="submission" date="2019-07" db="EMBL/GenBank/DDBJ databases">
        <title>Bacillus alkalisoli sp. nov. isolated from saline soil.</title>
        <authorList>
            <person name="Sun J.-Q."/>
            <person name="Xu L."/>
        </authorList>
    </citation>
    <scope>NUCLEOTIDE SEQUENCE [LARGE SCALE GENOMIC DNA]</scope>
    <source>
        <strain evidence="2">M4U3P1</strain>
    </source>
</reference>
<dbReference type="RefSeq" id="WP_176009608.1">
    <property type="nucleotide sequence ID" value="NZ_CP041372.2"/>
</dbReference>
<dbReference type="SUPFAM" id="SSF52833">
    <property type="entry name" value="Thioredoxin-like"/>
    <property type="match status" value="1"/>
</dbReference>
<sequence>MKVLGIISLIVAFFPSCLSQSVESKHAYLFSAENQEKIITVVITSTSQSESTDYPYYDALIDFQQSHPGMLTDIYFVTEDDTALIDYFGVSDVPAMLFVENGNASIVLEGDKDYQTVSNELQAVIQDESIVEEETPMPISTKPKS</sequence>
<dbReference type="KEGG" id="psua:FLK61_33330"/>
<evidence type="ECO:0000313" key="1">
    <source>
        <dbReference type="EMBL" id="QKS71573.1"/>
    </source>
</evidence>
<dbReference type="InterPro" id="IPR036249">
    <property type="entry name" value="Thioredoxin-like_sf"/>
</dbReference>
<evidence type="ECO:0008006" key="3">
    <source>
        <dbReference type="Google" id="ProtNLM"/>
    </source>
</evidence>
<keyword evidence="2" id="KW-1185">Reference proteome</keyword>
<dbReference type="Proteomes" id="UP000318138">
    <property type="component" value="Chromosome"/>
</dbReference>
<dbReference type="AlphaFoldDB" id="A0A859FDX9"/>